<keyword evidence="2 4" id="KW-1133">Transmembrane helix</keyword>
<reference evidence="6 7" key="1">
    <citation type="journal article" date="2016" name="Syst. Appl. Microbiol.">
        <title>Pararhizobium polonicum sp. nov. isolated from tumors on stone fruit rootstocks.</title>
        <authorList>
            <person name="Pulawska J."/>
            <person name="Kuzmanovic N."/>
            <person name="Willems A."/>
            <person name="Pothier J.F."/>
        </authorList>
    </citation>
    <scope>NUCLEOTIDE SEQUENCE [LARGE SCALE GENOMIC DNA]</scope>
    <source>
        <strain evidence="6 7">F5.1</strain>
    </source>
</reference>
<evidence type="ECO:0000259" key="5">
    <source>
        <dbReference type="PROSITE" id="PS50850"/>
    </source>
</evidence>
<evidence type="ECO:0000313" key="6">
    <source>
        <dbReference type="EMBL" id="OBZ96994.1"/>
    </source>
</evidence>
<dbReference type="Pfam" id="PF07690">
    <property type="entry name" value="MFS_1"/>
    <property type="match status" value="1"/>
</dbReference>
<dbReference type="Proteomes" id="UP000093111">
    <property type="component" value="Unassembled WGS sequence"/>
</dbReference>
<feature type="transmembrane region" description="Helical" evidence="4">
    <location>
        <begin position="20"/>
        <end position="45"/>
    </location>
</feature>
<dbReference type="InterPro" id="IPR036259">
    <property type="entry name" value="MFS_trans_sf"/>
</dbReference>
<dbReference type="AlphaFoldDB" id="A0A1C7PBB4"/>
<feature type="transmembrane region" description="Helical" evidence="4">
    <location>
        <begin position="361"/>
        <end position="386"/>
    </location>
</feature>
<evidence type="ECO:0000256" key="3">
    <source>
        <dbReference type="ARBA" id="ARBA00023136"/>
    </source>
</evidence>
<comment type="caution">
    <text evidence="6">The sequence shown here is derived from an EMBL/GenBank/DDBJ whole genome shotgun (WGS) entry which is preliminary data.</text>
</comment>
<dbReference type="EMBL" id="LGLV01000004">
    <property type="protein sequence ID" value="OBZ96994.1"/>
    <property type="molecule type" value="Genomic_DNA"/>
</dbReference>
<dbReference type="Gene3D" id="1.20.1250.20">
    <property type="entry name" value="MFS general substrate transporter like domains"/>
    <property type="match status" value="2"/>
</dbReference>
<dbReference type="SUPFAM" id="SSF103473">
    <property type="entry name" value="MFS general substrate transporter"/>
    <property type="match status" value="1"/>
</dbReference>
<name>A0A1C7PBB4_9HYPH</name>
<keyword evidence="3 4" id="KW-0472">Membrane</keyword>
<dbReference type="PROSITE" id="PS50850">
    <property type="entry name" value="MFS"/>
    <property type="match status" value="1"/>
</dbReference>
<dbReference type="OrthoDB" id="146345at2"/>
<evidence type="ECO:0000256" key="2">
    <source>
        <dbReference type="ARBA" id="ARBA00022989"/>
    </source>
</evidence>
<feature type="transmembrane region" description="Helical" evidence="4">
    <location>
        <begin position="144"/>
        <end position="166"/>
    </location>
</feature>
<protein>
    <submittedName>
        <fullName evidence="6">MFS transporter</fullName>
    </submittedName>
</protein>
<dbReference type="InterPro" id="IPR020846">
    <property type="entry name" value="MFS_dom"/>
</dbReference>
<proteinExistence type="predicted"/>
<dbReference type="InterPro" id="IPR011701">
    <property type="entry name" value="MFS"/>
</dbReference>
<sequence length="425" mass="46161">MLSTTLSRRLEQREIHYGWIVAATAFLTMLVTAGTIGAPSVLILPLQKEFGWEATEISAALAMRFILFGLMAPFAAALMNRFGMRSMALTALTVVFTGMGLSLFMREVWQLVVLWGFVVGTGTGLTAMVMGATVATRWFTARRGLVVGLLTASTATGQLVFMPLIAALTEAYGWRAAILFILGMLFVSAAAMLLFMRDRPSDLGLRPYGQVVDDPPATSTLKTNSPIDTLIEASKTRIFWVLFLSFFVCGASTNGLIQTHFVSLCADYGMTAITATGILAMIGLFDFAGTVASGWLSDRYDNRWLLFWYYGLRGLSLLWLPFTGFEFLGLSIFAIFYGLDWVATVPPTVKLTARHFGRERANMVFGWVFTGHQIGAAFAAFGGGFIRDTYASYLPALMIAGALCLMAAPLVLSAGTTKLKPATVS</sequence>
<dbReference type="GO" id="GO:0022857">
    <property type="term" value="F:transmembrane transporter activity"/>
    <property type="evidence" value="ECO:0007669"/>
    <property type="project" value="InterPro"/>
</dbReference>
<dbReference type="InterPro" id="IPR050327">
    <property type="entry name" value="Proton-linked_MCT"/>
</dbReference>
<feature type="transmembrane region" description="Helical" evidence="4">
    <location>
        <begin position="238"/>
        <end position="257"/>
    </location>
</feature>
<feature type="transmembrane region" description="Helical" evidence="4">
    <location>
        <begin position="86"/>
        <end position="105"/>
    </location>
</feature>
<dbReference type="PANTHER" id="PTHR11360">
    <property type="entry name" value="MONOCARBOXYLATE TRANSPORTER"/>
    <property type="match status" value="1"/>
</dbReference>
<dbReference type="PANTHER" id="PTHR11360:SF290">
    <property type="entry name" value="MONOCARBOXYLATE MFS PERMEASE"/>
    <property type="match status" value="1"/>
</dbReference>
<keyword evidence="1 4" id="KW-0812">Transmembrane</keyword>
<evidence type="ECO:0000256" key="1">
    <source>
        <dbReference type="ARBA" id="ARBA00022692"/>
    </source>
</evidence>
<feature type="transmembrane region" description="Helical" evidence="4">
    <location>
        <begin position="172"/>
        <end position="196"/>
    </location>
</feature>
<feature type="transmembrane region" description="Helical" evidence="4">
    <location>
        <begin position="111"/>
        <end position="132"/>
    </location>
</feature>
<keyword evidence="7" id="KW-1185">Reference proteome</keyword>
<evidence type="ECO:0000256" key="4">
    <source>
        <dbReference type="SAM" id="Phobius"/>
    </source>
</evidence>
<accession>A0A1C7PBB4</accession>
<feature type="transmembrane region" description="Helical" evidence="4">
    <location>
        <begin position="57"/>
        <end position="79"/>
    </location>
</feature>
<feature type="transmembrane region" description="Helical" evidence="4">
    <location>
        <begin position="392"/>
        <end position="412"/>
    </location>
</feature>
<dbReference type="RefSeq" id="WP_068952094.1">
    <property type="nucleotide sequence ID" value="NZ_LGLV01000004.1"/>
</dbReference>
<feature type="domain" description="Major facilitator superfamily (MFS) profile" evidence="5">
    <location>
        <begin position="18"/>
        <end position="419"/>
    </location>
</feature>
<evidence type="ECO:0000313" key="7">
    <source>
        <dbReference type="Proteomes" id="UP000093111"/>
    </source>
</evidence>
<organism evidence="6 7">
    <name type="scientific">Pararhizobium polonicum</name>
    <dbReference type="NCBI Taxonomy" id="1612624"/>
    <lineage>
        <taxon>Bacteria</taxon>
        <taxon>Pseudomonadati</taxon>
        <taxon>Pseudomonadota</taxon>
        <taxon>Alphaproteobacteria</taxon>
        <taxon>Hyphomicrobiales</taxon>
        <taxon>Rhizobiaceae</taxon>
        <taxon>Rhizobium/Agrobacterium group</taxon>
        <taxon>Pararhizobium</taxon>
    </lineage>
</organism>
<dbReference type="STRING" id="1612624.ADU59_04670"/>
<dbReference type="PATRIC" id="fig|1612624.7.peg.977"/>
<feature type="transmembrane region" description="Helical" evidence="4">
    <location>
        <begin position="269"/>
        <end position="292"/>
    </location>
</feature>
<gene>
    <name evidence="6" type="ORF">ADU59_04670</name>
</gene>
<dbReference type="CDD" id="cd17355">
    <property type="entry name" value="MFS_YcxA_like"/>
    <property type="match status" value="1"/>
</dbReference>